<protein>
    <submittedName>
        <fullName evidence="6">Amino acid adenylation domain-containing protein</fullName>
    </submittedName>
</protein>
<keyword evidence="2" id="KW-0596">Phosphopantetheine</keyword>
<dbReference type="NCBIfam" id="TIGR01746">
    <property type="entry name" value="Thioester-redct"/>
    <property type="match status" value="1"/>
</dbReference>
<dbReference type="Proteomes" id="UP000606396">
    <property type="component" value="Unassembled WGS sequence"/>
</dbReference>
<dbReference type="InterPro" id="IPR010080">
    <property type="entry name" value="Thioester_reductase-like_dom"/>
</dbReference>
<dbReference type="InterPro" id="IPR006162">
    <property type="entry name" value="Ppantetheine_attach_site"/>
</dbReference>
<dbReference type="Gene3D" id="1.10.1200.10">
    <property type="entry name" value="ACP-like"/>
    <property type="match status" value="1"/>
</dbReference>
<keyword evidence="4" id="KW-0436">Ligase</keyword>
<dbReference type="InterPro" id="IPR000873">
    <property type="entry name" value="AMP-dep_synth/lig_dom"/>
</dbReference>
<dbReference type="PANTHER" id="PTHR45527">
    <property type="entry name" value="NONRIBOSOMAL PEPTIDE SYNTHETASE"/>
    <property type="match status" value="1"/>
</dbReference>
<dbReference type="PRINTS" id="PR00154">
    <property type="entry name" value="AMPBINDING"/>
</dbReference>
<dbReference type="InterPro" id="IPR020459">
    <property type="entry name" value="AMP-binding"/>
</dbReference>
<comment type="cofactor">
    <cofactor evidence="1">
        <name>pantetheine 4'-phosphate</name>
        <dbReference type="ChEBI" id="CHEBI:47942"/>
    </cofactor>
</comment>
<dbReference type="CDD" id="cd19531">
    <property type="entry name" value="LCL_NRPS-like"/>
    <property type="match status" value="1"/>
</dbReference>
<dbReference type="Pfam" id="PF00501">
    <property type="entry name" value="AMP-binding"/>
    <property type="match status" value="1"/>
</dbReference>
<dbReference type="PROSITE" id="PS50075">
    <property type="entry name" value="CARRIER"/>
    <property type="match status" value="1"/>
</dbReference>
<dbReference type="RefSeq" id="WP_190952265.1">
    <property type="nucleotide sequence ID" value="NZ_JACJTC010000028.1"/>
</dbReference>
<dbReference type="EMBL" id="JACJTC010000028">
    <property type="protein sequence ID" value="MBD2615614.1"/>
    <property type="molecule type" value="Genomic_DNA"/>
</dbReference>
<name>A0ABR8HK54_NOSPU</name>
<feature type="domain" description="Carrier" evidence="5">
    <location>
        <begin position="1017"/>
        <end position="1092"/>
    </location>
</feature>
<evidence type="ECO:0000259" key="5">
    <source>
        <dbReference type="PROSITE" id="PS50075"/>
    </source>
</evidence>
<dbReference type="Pfam" id="PF13193">
    <property type="entry name" value="AMP-binding_C"/>
    <property type="match status" value="1"/>
</dbReference>
<gene>
    <name evidence="6" type="ORF">H6G94_30900</name>
</gene>
<dbReference type="SUPFAM" id="SSF52777">
    <property type="entry name" value="CoA-dependent acyltransferases"/>
    <property type="match status" value="2"/>
</dbReference>
<dbReference type="Gene3D" id="3.30.559.30">
    <property type="entry name" value="Nonribosomal peptide synthetase, condensation domain"/>
    <property type="match status" value="1"/>
</dbReference>
<dbReference type="Gene3D" id="3.40.50.720">
    <property type="entry name" value="NAD(P)-binding Rossmann-like Domain"/>
    <property type="match status" value="1"/>
</dbReference>
<dbReference type="Gene3D" id="2.30.38.10">
    <property type="entry name" value="Luciferase, Domain 3"/>
    <property type="match status" value="1"/>
</dbReference>
<dbReference type="PROSITE" id="PS00455">
    <property type="entry name" value="AMP_BINDING"/>
    <property type="match status" value="1"/>
</dbReference>
<dbReference type="PROSITE" id="PS00012">
    <property type="entry name" value="PHOSPHOPANTETHEINE"/>
    <property type="match status" value="1"/>
</dbReference>
<dbReference type="SUPFAM" id="SSF51735">
    <property type="entry name" value="NAD(P)-binding Rossmann-fold domains"/>
    <property type="match status" value="1"/>
</dbReference>
<dbReference type="SUPFAM" id="SSF47336">
    <property type="entry name" value="ACP-like"/>
    <property type="match status" value="1"/>
</dbReference>
<dbReference type="Gene3D" id="3.40.50.980">
    <property type="match status" value="2"/>
</dbReference>
<dbReference type="InterPro" id="IPR036291">
    <property type="entry name" value="NAD(P)-bd_dom_sf"/>
</dbReference>
<dbReference type="InterPro" id="IPR036736">
    <property type="entry name" value="ACP-like_sf"/>
</dbReference>
<accession>A0ABR8HK54</accession>
<proteinExistence type="predicted"/>
<dbReference type="InterPro" id="IPR009081">
    <property type="entry name" value="PP-bd_ACP"/>
</dbReference>
<sequence length="1506" mass="169516">MTEQLFIFPTSFAQQRLWFLHQLEPNSSVYNLPYGLRISGNLKVEALQQAFEAIANRHEILRTNFTTVDGNPAQVIAKSRSILIPVVNLSQCSEVGRAAQVQELINKEAEYSFDLAQDSLLRITLIQLGEKEYLLLLTLHHIIFDGWSIGVFIGELTALYKAFSTGTASPLPELPIQYADYAIWQREWLQGMALKTRLDYWKQQLAGSLPVLELPTDRPRLAVQNFQGATESFSLSSDLSQALKHISQQAGITLFMTLLAAFKTLLYRYTGEGDIIVGSPTANRNRPEIEGLIGFFVNTLVLRTYLGDNPSFRQLLLRVQKVTSGAFDHQDLPFEKLVEEMQPERSLSHTPLFQVMFVLQNAPMPPLELPELILNPVIVDSKTAKVDLSLSVTDTPQGLMGNLEYNTDLFEAATIKRMVGHFQTLLESIVVNPDQRLSDLPILTETERQTLLVEWNSTKTENLQDLCIHELFETQVEQTPDAVAVVFEGQQLTYRELNAKANQLARYLHSLGVRPEVLVGICVERSLLMIIGLLGILKAGGAYVPLDPAYPQERLTWMLSDSRVPVLLTQKHLLVEQEFDGLYVICLDTDWEVISQESQENLVSDATPENLAYIIYTSGSTGKPKGVMIQHQSLVNFALAAIVEYGFTQSDRILQFASISFDAAVEEIYPCLISGGTLVLRNEQMLIDIPNFLKQCQEWEVTVLDLPTAYWHHLTFELTTTKLRLPESLRLVIIGGEQVLPERVKMWQKYVSDYPQLFNGYGPTEATVVTTIYKLPKASFSSDSTLSGVPIGKPIGNVQVYVLDKYLQPVPIGIQGELYIAGAGLARGYLNRPDLTEEKFIPNPFSDLRLGDCSENLEDCDRTQFSNPISNPKSKIQNLKLSHLYKTGDLVRYLPDGNIEFLGRIDNQVKVRGFRIELGEIEVVLTQHSEIKEVVVIAQQDPTGNQYLVAYVVPTSKSVPKSSELRCFLRDKLPEYMLPKVFVMLEALPLTPNGKIDRKALLIADQNPYEDDTIYVVPRTLTEEKLTAIWSELLVREQVGINDNFFELGGHSLLLTQMIFRVRETFQVELPLRSLFDMPTVAALAESIEMVQNTGSNTIARKTVADLQAEAVLDPSICPEALPRNYTTEPASILLTGATGFLGAFLLDELLQKTSADIYCLVRSADTESGKNKLRQNLEMYSLWNEHLSFRIIPVVGDLSRPFFGLSQEQFLLLANNIDVIYHNGALVNFIHPYEQLRAANVQGTQEVLRLASLIKVKPVHYVSTLSVFPAQSDSEVQVFREKDYLEHGEILQGGYAQSKWVAEKLVAIALSRGLPVTIHRLGRITGNSKTGVWNTNDFMCRMIKCCIQLGSVPEITGLVDMTPVDYVSQAIVYLSQQKESIGEVFHLLNPHPIKLEELMEWVRSYGYPLRLVAYDEWRQELITAAKHSPDATLYSLLPLFPENRSKNQISIEESLSQSRMTQFDCQNTQGKLADTSIVCPAIDDELLKNYFSYFTDNGFLNHPHL</sequence>
<reference evidence="6 7" key="1">
    <citation type="journal article" date="2020" name="ISME J.">
        <title>Comparative genomics reveals insights into cyanobacterial evolution and habitat adaptation.</title>
        <authorList>
            <person name="Chen M.Y."/>
            <person name="Teng W.K."/>
            <person name="Zhao L."/>
            <person name="Hu C.X."/>
            <person name="Zhou Y.K."/>
            <person name="Han B.P."/>
            <person name="Song L.R."/>
            <person name="Shu W.S."/>
        </authorList>
    </citation>
    <scope>NUCLEOTIDE SEQUENCE [LARGE SCALE GENOMIC DNA]</scope>
    <source>
        <strain evidence="6 7">FACHB-252</strain>
    </source>
</reference>
<dbReference type="InterPro" id="IPR001242">
    <property type="entry name" value="Condensation_dom"/>
</dbReference>
<comment type="caution">
    <text evidence="6">The sequence shown here is derived from an EMBL/GenBank/DDBJ whole genome shotgun (WGS) entry which is preliminary data.</text>
</comment>
<dbReference type="CDD" id="cd05235">
    <property type="entry name" value="SDR_e1"/>
    <property type="match status" value="1"/>
</dbReference>
<dbReference type="InterPro" id="IPR025110">
    <property type="entry name" value="AMP-bd_C"/>
</dbReference>
<dbReference type="InterPro" id="IPR020845">
    <property type="entry name" value="AMP-binding_CS"/>
</dbReference>
<dbReference type="InterPro" id="IPR045851">
    <property type="entry name" value="AMP-bd_C_sf"/>
</dbReference>
<evidence type="ECO:0000313" key="6">
    <source>
        <dbReference type="EMBL" id="MBD2615614.1"/>
    </source>
</evidence>
<dbReference type="Pfam" id="PF00668">
    <property type="entry name" value="Condensation"/>
    <property type="match status" value="1"/>
</dbReference>
<evidence type="ECO:0000256" key="1">
    <source>
        <dbReference type="ARBA" id="ARBA00001957"/>
    </source>
</evidence>
<dbReference type="Pfam" id="PF00550">
    <property type="entry name" value="PP-binding"/>
    <property type="match status" value="1"/>
</dbReference>
<evidence type="ECO:0000313" key="7">
    <source>
        <dbReference type="Proteomes" id="UP000606396"/>
    </source>
</evidence>
<dbReference type="InterPro" id="IPR013120">
    <property type="entry name" value="FAR_NAD-bd"/>
</dbReference>
<organism evidence="6 7">
    <name type="scientific">Nostoc punctiforme FACHB-252</name>
    <dbReference type="NCBI Taxonomy" id="1357509"/>
    <lineage>
        <taxon>Bacteria</taxon>
        <taxon>Bacillati</taxon>
        <taxon>Cyanobacteriota</taxon>
        <taxon>Cyanophyceae</taxon>
        <taxon>Nostocales</taxon>
        <taxon>Nostocaceae</taxon>
        <taxon>Nostoc</taxon>
    </lineage>
</organism>
<dbReference type="SUPFAM" id="SSF56801">
    <property type="entry name" value="Acetyl-CoA synthetase-like"/>
    <property type="match status" value="1"/>
</dbReference>
<dbReference type="InterPro" id="IPR023213">
    <property type="entry name" value="CAT-like_dom_sf"/>
</dbReference>
<dbReference type="Gene3D" id="3.30.559.10">
    <property type="entry name" value="Chloramphenicol acetyltransferase-like domain"/>
    <property type="match status" value="1"/>
</dbReference>
<dbReference type="NCBIfam" id="TIGR01733">
    <property type="entry name" value="AA-adenyl-dom"/>
    <property type="match status" value="1"/>
</dbReference>
<evidence type="ECO:0000256" key="3">
    <source>
        <dbReference type="ARBA" id="ARBA00022553"/>
    </source>
</evidence>
<evidence type="ECO:0000256" key="2">
    <source>
        <dbReference type="ARBA" id="ARBA00022450"/>
    </source>
</evidence>
<evidence type="ECO:0000256" key="4">
    <source>
        <dbReference type="ARBA" id="ARBA00022598"/>
    </source>
</evidence>
<dbReference type="PANTHER" id="PTHR45527:SF1">
    <property type="entry name" value="FATTY ACID SYNTHASE"/>
    <property type="match status" value="1"/>
</dbReference>
<dbReference type="InterPro" id="IPR010071">
    <property type="entry name" value="AA_adenyl_dom"/>
</dbReference>
<dbReference type="Gene3D" id="3.30.300.30">
    <property type="match status" value="1"/>
</dbReference>
<dbReference type="Pfam" id="PF07993">
    <property type="entry name" value="NAD_binding_4"/>
    <property type="match status" value="1"/>
</dbReference>
<keyword evidence="7" id="KW-1185">Reference proteome</keyword>
<dbReference type="PIRSF" id="PIRSF001617">
    <property type="entry name" value="Alpha-AR"/>
    <property type="match status" value="1"/>
</dbReference>
<keyword evidence="3" id="KW-0597">Phosphoprotein</keyword>